<keyword evidence="2" id="KW-1185">Reference proteome</keyword>
<reference evidence="1 2" key="1">
    <citation type="submission" date="2020-04" db="EMBL/GenBank/DDBJ databases">
        <title>Genome sequencing of novel species.</title>
        <authorList>
            <person name="Heo J."/>
            <person name="Kim S.-J."/>
            <person name="Kim J.-S."/>
            <person name="Hong S.-B."/>
            <person name="Kwon S.-W."/>
        </authorList>
    </citation>
    <scope>NUCLEOTIDE SEQUENCE [LARGE SCALE GENOMIC DNA]</scope>
    <source>
        <strain evidence="1 2">F39-2</strain>
    </source>
</reference>
<dbReference type="EMBL" id="CP051682">
    <property type="protein sequence ID" value="QJD94842.1"/>
    <property type="molecule type" value="Genomic_DNA"/>
</dbReference>
<dbReference type="KEGG" id="mrob:HH214_02590"/>
<sequence>MTIHVYNPGNHETVKLHAWEETKNGQLGWHICVNPDEDIFIVQCNGQWEVTEGKPLDPDLLDELGKCLHPLALVNTLHLRRLAAVYN</sequence>
<accession>A0A7L5DUW7</accession>
<organism evidence="1 2">
    <name type="scientific">Mucilaginibacter robiniae</name>
    <dbReference type="NCBI Taxonomy" id="2728022"/>
    <lineage>
        <taxon>Bacteria</taxon>
        <taxon>Pseudomonadati</taxon>
        <taxon>Bacteroidota</taxon>
        <taxon>Sphingobacteriia</taxon>
        <taxon>Sphingobacteriales</taxon>
        <taxon>Sphingobacteriaceae</taxon>
        <taxon>Mucilaginibacter</taxon>
    </lineage>
</organism>
<dbReference type="RefSeq" id="WP_169605859.1">
    <property type="nucleotide sequence ID" value="NZ_CP051682.1"/>
</dbReference>
<name>A0A7L5DUW7_9SPHI</name>
<dbReference type="AlphaFoldDB" id="A0A7L5DUW7"/>
<dbReference type="Proteomes" id="UP000503278">
    <property type="component" value="Chromosome"/>
</dbReference>
<protein>
    <submittedName>
        <fullName evidence="1">Uncharacterized protein</fullName>
    </submittedName>
</protein>
<evidence type="ECO:0000313" key="2">
    <source>
        <dbReference type="Proteomes" id="UP000503278"/>
    </source>
</evidence>
<evidence type="ECO:0000313" key="1">
    <source>
        <dbReference type="EMBL" id="QJD94842.1"/>
    </source>
</evidence>
<proteinExistence type="predicted"/>
<gene>
    <name evidence="1" type="ORF">HH214_02590</name>
</gene>